<dbReference type="Gene3D" id="2.102.10.10">
    <property type="entry name" value="Rieske [2Fe-2S] iron-sulphur domain"/>
    <property type="match status" value="1"/>
</dbReference>
<dbReference type="EMBL" id="JACCAU010000001">
    <property type="protein sequence ID" value="NYH18043.1"/>
    <property type="molecule type" value="Genomic_DNA"/>
</dbReference>
<dbReference type="InterPro" id="IPR017941">
    <property type="entry name" value="Rieske_2Fe-2S"/>
</dbReference>
<evidence type="ECO:0000256" key="1">
    <source>
        <dbReference type="ARBA" id="ARBA00022714"/>
    </source>
</evidence>
<comment type="caution">
    <text evidence="7">The sequence shown here is derived from an EMBL/GenBank/DDBJ whole genome shotgun (WGS) entry which is preliminary data.</text>
</comment>
<protein>
    <submittedName>
        <fullName evidence="7">Phenylpropionate dioxygenase-like ring-hydroxylating dioxygenase large terminal subunit</fullName>
    </submittedName>
</protein>
<gene>
    <name evidence="7" type="ORF">GGD41_005271</name>
</gene>
<dbReference type="InterPro" id="IPR036922">
    <property type="entry name" value="Rieske_2Fe-2S_sf"/>
</dbReference>
<dbReference type="PROSITE" id="PS51296">
    <property type="entry name" value="RIESKE"/>
    <property type="match status" value="1"/>
</dbReference>
<dbReference type="Pfam" id="PF00355">
    <property type="entry name" value="Rieske"/>
    <property type="match status" value="1"/>
</dbReference>
<dbReference type="Proteomes" id="UP000572540">
    <property type="component" value="Unassembled WGS sequence"/>
</dbReference>
<dbReference type="GO" id="GO:0051213">
    <property type="term" value="F:dioxygenase activity"/>
    <property type="evidence" value="ECO:0007669"/>
    <property type="project" value="UniProtKB-KW"/>
</dbReference>
<dbReference type="Gene3D" id="3.90.380.10">
    <property type="entry name" value="Naphthalene 1,2-dioxygenase Alpha Subunit, Chain A, domain 1"/>
    <property type="match status" value="1"/>
</dbReference>
<keyword evidence="3" id="KW-0560">Oxidoreductase</keyword>
<dbReference type="InterPro" id="IPR044043">
    <property type="entry name" value="VanA_C_cat"/>
</dbReference>
<evidence type="ECO:0000313" key="8">
    <source>
        <dbReference type="Proteomes" id="UP000572540"/>
    </source>
</evidence>
<organism evidence="7 8">
    <name type="scientific">Paraburkholderia bryophila</name>
    <dbReference type="NCBI Taxonomy" id="420952"/>
    <lineage>
        <taxon>Bacteria</taxon>
        <taxon>Pseudomonadati</taxon>
        <taxon>Pseudomonadota</taxon>
        <taxon>Betaproteobacteria</taxon>
        <taxon>Burkholderiales</taxon>
        <taxon>Burkholderiaceae</taxon>
        <taxon>Paraburkholderia</taxon>
    </lineage>
</organism>
<dbReference type="SUPFAM" id="SSF55961">
    <property type="entry name" value="Bet v1-like"/>
    <property type="match status" value="1"/>
</dbReference>
<feature type="domain" description="Rieske" evidence="6">
    <location>
        <begin position="48"/>
        <end position="156"/>
    </location>
</feature>
<dbReference type="RefSeq" id="WP_257031829.1">
    <property type="nucleotide sequence ID" value="NZ_JACCAU010000001.1"/>
</dbReference>
<dbReference type="PANTHER" id="PTHR21266:SF60">
    <property type="entry name" value="3-KETOSTEROID-9-ALPHA-MONOOXYGENASE, OXYGENASE COMPONENT"/>
    <property type="match status" value="1"/>
</dbReference>
<proteinExistence type="predicted"/>
<sequence length="389" mass="44008">MNKRTIAVMADAQQAEDAEPTCGAAHACAHEPDTSAQMQADGLHEQWFVACAESELRRDKPLRAKVLGIGIVVFRDRDGSVAALIDQCVHRGTRLSAGKVDGGQLVCPYHGWRYDGSGQVVRVPSIDGTRPLTAPRDYPFRQRALPVQVLDGLVWVYPGNGDAAARAVFRMPLRDTAPWQSYYMINTFDGDIGMLAQNFMDVPHTVFVHDGIFRSSRGKPMDTTVTTRPDSVLVTYHDGDDRIGFCFDWLTNPEGVPLAHTDRFIAPNVTRCEYRWGERSGFLIVSQITPIDARSSRVYTYIAYRFRLPRWLLRALRPLLRLYTRLVIQQDVRIMRAHREGLDNAPDFRPHNVRADIVHLSIDRLLDAVKRGETLPDEHCGEKPMRFEL</sequence>
<dbReference type="PANTHER" id="PTHR21266">
    <property type="entry name" value="IRON-SULFUR DOMAIN CONTAINING PROTEIN"/>
    <property type="match status" value="1"/>
</dbReference>
<evidence type="ECO:0000256" key="5">
    <source>
        <dbReference type="ARBA" id="ARBA00023014"/>
    </source>
</evidence>
<name>A0A7Y9WD45_9BURK</name>
<dbReference type="GO" id="GO:0051537">
    <property type="term" value="F:2 iron, 2 sulfur cluster binding"/>
    <property type="evidence" value="ECO:0007669"/>
    <property type="project" value="UniProtKB-KW"/>
</dbReference>
<keyword evidence="7" id="KW-0223">Dioxygenase</keyword>
<evidence type="ECO:0000313" key="7">
    <source>
        <dbReference type="EMBL" id="NYH18043.1"/>
    </source>
</evidence>
<dbReference type="CDD" id="cd03469">
    <property type="entry name" value="Rieske_RO_Alpha_N"/>
    <property type="match status" value="1"/>
</dbReference>
<evidence type="ECO:0000256" key="4">
    <source>
        <dbReference type="ARBA" id="ARBA00023004"/>
    </source>
</evidence>
<dbReference type="AlphaFoldDB" id="A0A7Y9WD45"/>
<accession>A0A7Y9WD45</accession>
<keyword evidence="2" id="KW-0479">Metal-binding</keyword>
<keyword evidence="5" id="KW-0411">Iron-sulfur</keyword>
<dbReference type="Pfam" id="PF19112">
    <property type="entry name" value="VanA_C"/>
    <property type="match status" value="1"/>
</dbReference>
<dbReference type="SUPFAM" id="SSF50022">
    <property type="entry name" value="ISP domain"/>
    <property type="match status" value="1"/>
</dbReference>
<evidence type="ECO:0000256" key="3">
    <source>
        <dbReference type="ARBA" id="ARBA00023002"/>
    </source>
</evidence>
<dbReference type="InterPro" id="IPR050584">
    <property type="entry name" value="Cholesterol_7-desaturase"/>
</dbReference>
<keyword evidence="1" id="KW-0001">2Fe-2S</keyword>
<dbReference type="GO" id="GO:0046872">
    <property type="term" value="F:metal ion binding"/>
    <property type="evidence" value="ECO:0007669"/>
    <property type="project" value="UniProtKB-KW"/>
</dbReference>
<evidence type="ECO:0000256" key="2">
    <source>
        <dbReference type="ARBA" id="ARBA00022723"/>
    </source>
</evidence>
<keyword evidence="4" id="KW-0408">Iron</keyword>
<reference evidence="7 8" key="1">
    <citation type="submission" date="2020-07" db="EMBL/GenBank/DDBJ databases">
        <title>Exploring microbial biodiversity for novel pathways involved in the catabolism of aromatic compounds derived from lignin.</title>
        <authorList>
            <person name="Elkins J."/>
        </authorList>
    </citation>
    <scope>NUCLEOTIDE SEQUENCE [LARGE SCALE GENOMIC DNA]</scope>
    <source>
        <strain evidence="7 8">H2C3B</strain>
    </source>
</reference>
<evidence type="ECO:0000259" key="6">
    <source>
        <dbReference type="PROSITE" id="PS51296"/>
    </source>
</evidence>